<evidence type="ECO:0000313" key="2">
    <source>
        <dbReference type="Proteomes" id="UP000515158"/>
    </source>
</evidence>
<dbReference type="RefSeq" id="XP_034235514.1">
    <property type="nucleotide sequence ID" value="XM_034379623.1"/>
</dbReference>
<keyword evidence="2" id="KW-1185">Reference proteome</keyword>
<evidence type="ECO:0000313" key="3">
    <source>
        <dbReference type="RefSeq" id="XP_034235514.1"/>
    </source>
</evidence>
<feature type="chain" id="PRO_5027580480" evidence="1">
    <location>
        <begin position="23"/>
        <end position="109"/>
    </location>
</feature>
<dbReference type="InParanoid" id="A0A6P8ZJK5"/>
<protein>
    <submittedName>
        <fullName evidence="3">Uncharacterized protein LOC117641873</fullName>
    </submittedName>
</protein>
<dbReference type="Proteomes" id="UP000515158">
    <property type="component" value="Unplaced"/>
</dbReference>
<keyword evidence="1" id="KW-0732">Signal</keyword>
<proteinExistence type="predicted"/>
<evidence type="ECO:0000256" key="1">
    <source>
        <dbReference type="SAM" id="SignalP"/>
    </source>
</evidence>
<accession>A0A6P8ZJK5</accession>
<feature type="signal peptide" evidence="1">
    <location>
        <begin position="1"/>
        <end position="22"/>
    </location>
</feature>
<sequence length="109" mass="12060">MATKYSVLVLAVAAFVVAAVSASPVEQRSEARPYCNNDRLWREEAVVETCGTFWDVQFMEEPTYKCACPELAQLYGVLSRRQVIDLCAEPVAAAGYDDLSWRCACPGCQ</sequence>
<gene>
    <name evidence="3" type="primary">LOC117641873</name>
</gene>
<name>A0A6P8ZJK5_THRPL</name>
<dbReference type="GeneID" id="117641873"/>
<reference evidence="3" key="1">
    <citation type="submission" date="2025-08" db="UniProtKB">
        <authorList>
            <consortium name="RefSeq"/>
        </authorList>
    </citation>
    <scope>IDENTIFICATION</scope>
    <source>
        <tissue evidence="3">Total insect</tissue>
    </source>
</reference>
<dbReference type="AlphaFoldDB" id="A0A6P8ZJK5"/>
<organism evidence="3">
    <name type="scientific">Thrips palmi</name>
    <name type="common">Melon thrips</name>
    <dbReference type="NCBI Taxonomy" id="161013"/>
    <lineage>
        <taxon>Eukaryota</taxon>
        <taxon>Metazoa</taxon>
        <taxon>Ecdysozoa</taxon>
        <taxon>Arthropoda</taxon>
        <taxon>Hexapoda</taxon>
        <taxon>Insecta</taxon>
        <taxon>Pterygota</taxon>
        <taxon>Neoptera</taxon>
        <taxon>Paraneoptera</taxon>
        <taxon>Thysanoptera</taxon>
        <taxon>Terebrantia</taxon>
        <taxon>Thripoidea</taxon>
        <taxon>Thripidae</taxon>
        <taxon>Thrips</taxon>
    </lineage>
</organism>
<dbReference type="KEGG" id="tpal:117641873"/>